<feature type="transmembrane region" description="Helical" evidence="5">
    <location>
        <begin position="168"/>
        <end position="192"/>
    </location>
</feature>
<comment type="subcellular location">
    <subcellularLocation>
        <location evidence="1">Membrane</location>
        <topology evidence="1">Multi-pass membrane protein</topology>
    </subcellularLocation>
</comment>
<evidence type="ECO:0000256" key="3">
    <source>
        <dbReference type="ARBA" id="ARBA00022989"/>
    </source>
</evidence>
<feature type="transmembrane region" description="Helical" evidence="5">
    <location>
        <begin position="229"/>
        <end position="251"/>
    </location>
</feature>
<reference evidence="6 7" key="1">
    <citation type="submission" date="2015-06" db="EMBL/GenBank/DDBJ databases">
        <title>Draft genome sequence of an Alphaproteobacteria species associated to the Mediterranean sponge Oscarella lobularis.</title>
        <authorList>
            <person name="Jourda C."/>
            <person name="Santini S."/>
            <person name="Claverie J.-M."/>
        </authorList>
    </citation>
    <scope>NUCLEOTIDE SEQUENCE [LARGE SCALE GENOMIC DNA]</scope>
    <source>
        <strain evidence="6">IGS</strain>
    </source>
</reference>
<feature type="transmembrane region" description="Helical" evidence="5">
    <location>
        <begin position="133"/>
        <end position="156"/>
    </location>
</feature>
<dbReference type="Proteomes" id="UP000037178">
    <property type="component" value="Unassembled WGS sequence"/>
</dbReference>
<name>A0A0J9E5Z3_9RHOB</name>
<keyword evidence="3 5" id="KW-1133">Transmembrane helix</keyword>
<dbReference type="Gene3D" id="1.20.1530.20">
    <property type="match status" value="1"/>
</dbReference>
<evidence type="ECO:0000256" key="5">
    <source>
        <dbReference type="SAM" id="Phobius"/>
    </source>
</evidence>
<feature type="transmembrane region" description="Helical" evidence="5">
    <location>
        <begin position="67"/>
        <end position="86"/>
    </location>
</feature>
<dbReference type="PANTHER" id="PTHR10361:SF24">
    <property type="entry name" value="P3 PROTEIN"/>
    <property type="match status" value="1"/>
</dbReference>
<dbReference type="AlphaFoldDB" id="A0A0J9E5Z3"/>
<evidence type="ECO:0000256" key="2">
    <source>
        <dbReference type="ARBA" id="ARBA00022692"/>
    </source>
</evidence>
<feature type="transmembrane region" description="Helical" evidence="5">
    <location>
        <begin position="198"/>
        <end position="217"/>
    </location>
</feature>
<dbReference type="RefSeq" id="WP_049645388.1">
    <property type="nucleotide sequence ID" value="NZ_LFTY01000002.1"/>
</dbReference>
<dbReference type="OrthoDB" id="9806785at2"/>
<evidence type="ECO:0000313" key="7">
    <source>
        <dbReference type="Proteomes" id="UP000037178"/>
    </source>
</evidence>
<gene>
    <name evidence="6" type="ORF">AIOL_002190</name>
</gene>
<dbReference type="InterPro" id="IPR004710">
    <property type="entry name" value="Bilac:Na_transpt"/>
</dbReference>
<dbReference type="InterPro" id="IPR002657">
    <property type="entry name" value="BilAc:Na_symport/Acr3"/>
</dbReference>
<dbReference type="EMBL" id="LFTY01000002">
    <property type="protein sequence ID" value="KMW57229.1"/>
    <property type="molecule type" value="Genomic_DNA"/>
</dbReference>
<sequence>MDILLNLGLPLVLAFIMFSLGLGLTVADFAQVARAPKAFAIGALAQLVLLPLVAFLVLLAFPVESALAVGVMILAFCPGGVTSNMLTRLAGGSVALSISLTAVISLVSALTVPLLVAWAAGYFEGAAAPEINVASLAVAMFLITILPVALGLLLRHFRPAATADIEPFVFRAAAALFVLIVLAAVVANWTLFIENLASLGPLLVALNLLLLGIGMALARVAGLQRKEGIAISIEAGVQNATLGITVGSLIAGEALSSYALPSGVYGITMYLVTLPVIFLMLRRV</sequence>
<proteinExistence type="predicted"/>
<dbReference type="Pfam" id="PF01758">
    <property type="entry name" value="SBF"/>
    <property type="match status" value="1"/>
</dbReference>
<evidence type="ECO:0000256" key="4">
    <source>
        <dbReference type="ARBA" id="ARBA00023136"/>
    </source>
</evidence>
<keyword evidence="4 5" id="KW-0472">Membrane</keyword>
<accession>A0A0J9E5Z3</accession>
<organism evidence="6 7">
    <name type="scientific">Candidatus Rhodobacter oscarellae</name>
    <dbReference type="NCBI Taxonomy" id="1675527"/>
    <lineage>
        <taxon>Bacteria</taxon>
        <taxon>Pseudomonadati</taxon>
        <taxon>Pseudomonadota</taxon>
        <taxon>Alphaproteobacteria</taxon>
        <taxon>Rhodobacterales</taxon>
        <taxon>Rhodobacter group</taxon>
        <taxon>Rhodobacter</taxon>
    </lineage>
</organism>
<feature type="transmembrane region" description="Helical" evidence="5">
    <location>
        <begin position="6"/>
        <end position="27"/>
    </location>
</feature>
<evidence type="ECO:0000313" key="6">
    <source>
        <dbReference type="EMBL" id="KMW57229.1"/>
    </source>
</evidence>
<feature type="transmembrane region" description="Helical" evidence="5">
    <location>
        <begin position="263"/>
        <end position="281"/>
    </location>
</feature>
<dbReference type="PANTHER" id="PTHR10361">
    <property type="entry name" value="SODIUM-BILE ACID COTRANSPORTER"/>
    <property type="match status" value="1"/>
</dbReference>
<protein>
    <submittedName>
        <fullName evidence="6">Sodium-dependent transporter</fullName>
    </submittedName>
</protein>
<keyword evidence="7" id="KW-1185">Reference proteome</keyword>
<keyword evidence="2 5" id="KW-0812">Transmembrane</keyword>
<dbReference type="STRING" id="1675527.AIOL_002190"/>
<dbReference type="GO" id="GO:0016020">
    <property type="term" value="C:membrane"/>
    <property type="evidence" value="ECO:0007669"/>
    <property type="project" value="UniProtKB-SubCell"/>
</dbReference>
<evidence type="ECO:0000256" key="1">
    <source>
        <dbReference type="ARBA" id="ARBA00004141"/>
    </source>
</evidence>
<dbReference type="InterPro" id="IPR038770">
    <property type="entry name" value="Na+/solute_symporter_sf"/>
</dbReference>
<feature type="transmembrane region" description="Helical" evidence="5">
    <location>
        <begin position="98"/>
        <end position="121"/>
    </location>
</feature>
<comment type="caution">
    <text evidence="6">The sequence shown here is derived from an EMBL/GenBank/DDBJ whole genome shotgun (WGS) entry which is preliminary data.</text>
</comment>
<dbReference type="PATRIC" id="fig|1675527.3.peg.2305"/>
<feature type="transmembrane region" description="Helical" evidence="5">
    <location>
        <begin position="39"/>
        <end position="61"/>
    </location>
</feature>